<evidence type="ECO:0000313" key="1">
    <source>
        <dbReference type="EMBL" id="QNO47427.1"/>
    </source>
</evidence>
<dbReference type="Gene3D" id="1.10.287.3080">
    <property type="match status" value="1"/>
</dbReference>
<dbReference type="SUPFAM" id="SSF48695">
    <property type="entry name" value="Multiheme cytochromes"/>
    <property type="match status" value="1"/>
</dbReference>
<proteinExistence type="predicted"/>
<protein>
    <submittedName>
        <fullName evidence="1">Uncharacterized protein</fullName>
    </submittedName>
</protein>
<sequence length="179" mass="19646">MRFLLIAAGIIALSLTFVTAGLGFGEHLSDPTNCRKCHATIYEEFTTTGAHASITCGDCHQNTDLDYSVPLSFNLTWLAVPADTPHTAVSVECIDCHPHVMNELSNSGEVHARFYEKTIEFQPDRPNAACIACHTHADVKLKRTRMAYISYTVSCDGHGYNVSLNGSDDLGMNRTSYDD</sequence>
<dbReference type="InterPro" id="IPR036280">
    <property type="entry name" value="Multihaem_cyt_sf"/>
</dbReference>
<accession>A0A7G9YHE3</accession>
<organism evidence="1">
    <name type="scientific">Candidatus Methanogaster sp. ANME-2c ERB4</name>
    <dbReference type="NCBI Taxonomy" id="2759911"/>
    <lineage>
        <taxon>Archaea</taxon>
        <taxon>Methanobacteriati</taxon>
        <taxon>Methanobacteriota</taxon>
        <taxon>Stenosarchaea group</taxon>
        <taxon>Methanomicrobia</taxon>
        <taxon>Methanosarcinales</taxon>
        <taxon>ANME-2 cluster</taxon>
        <taxon>Candidatus Methanogasteraceae</taxon>
        <taxon>Candidatus Methanogaster</taxon>
    </lineage>
</organism>
<dbReference type="EMBL" id="MT631262">
    <property type="protein sequence ID" value="QNO47427.1"/>
    <property type="molecule type" value="Genomic_DNA"/>
</dbReference>
<name>A0A7G9YHE3_9EURY</name>
<dbReference type="AlphaFoldDB" id="A0A7G9YHE3"/>
<reference evidence="1" key="1">
    <citation type="submission" date="2020-06" db="EMBL/GenBank/DDBJ databases">
        <title>Unique genomic features of the anaerobic methanotrophic archaea.</title>
        <authorList>
            <person name="Chadwick G.L."/>
            <person name="Skennerton C.T."/>
            <person name="Laso-Perez R."/>
            <person name="Leu A.O."/>
            <person name="Speth D.R."/>
            <person name="Yu H."/>
            <person name="Morgan-Lang C."/>
            <person name="Hatzenpichler R."/>
            <person name="Goudeau D."/>
            <person name="Malmstrom R."/>
            <person name="Brazelton W.J."/>
            <person name="Woyke T."/>
            <person name="Hallam S.J."/>
            <person name="Tyson G.W."/>
            <person name="Wegener G."/>
            <person name="Boetius A."/>
            <person name="Orphan V."/>
        </authorList>
    </citation>
    <scope>NUCLEOTIDE SEQUENCE</scope>
</reference>
<gene>
    <name evidence="1" type="ORF">MPGFIOMI_00025</name>
</gene>